<dbReference type="SUPFAM" id="SSF161098">
    <property type="entry name" value="MetI-like"/>
    <property type="match status" value="1"/>
</dbReference>
<dbReference type="Pfam" id="PF00528">
    <property type="entry name" value="BPD_transp_1"/>
    <property type="match status" value="1"/>
</dbReference>
<organism evidence="10 11">
    <name type="scientific">Azospirillum oleiclasticum</name>
    <dbReference type="NCBI Taxonomy" id="2735135"/>
    <lineage>
        <taxon>Bacteria</taxon>
        <taxon>Pseudomonadati</taxon>
        <taxon>Pseudomonadota</taxon>
        <taxon>Alphaproteobacteria</taxon>
        <taxon>Rhodospirillales</taxon>
        <taxon>Azospirillaceae</taxon>
        <taxon>Azospirillum</taxon>
    </lineage>
</organism>
<evidence type="ECO:0000256" key="1">
    <source>
        <dbReference type="ARBA" id="ARBA00004651"/>
    </source>
</evidence>
<dbReference type="PANTHER" id="PTHR42929">
    <property type="entry name" value="INNER MEMBRANE ABC TRANSPORTER PERMEASE PROTEIN YDCU-RELATED-RELATED"/>
    <property type="match status" value="1"/>
</dbReference>
<gene>
    <name evidence="10" type="ORF">HND93_22755</name>
</gene>
<comment type="subcellular location">
    <subcellularLocation>
        <location evidence="1 8">Cell membrane</location>
        <topology evidence="1 8">Multi-pass membrane protein</topology>
    </subcellularLocation>
</comment>
<comment type="caution">
    <text evidence="10">The sequence shown here is derived from an EMBL/GenBank/DDBJ whole genome shotgun (WGS) entry which is preliminary data.</text>
</comment>
<feature type="transmembrane region" description="Helical" evidence="8">
    <location>
        <begin position="250"/>
        <end position="274"/>
    </location>
</feature>
<dbReference type="InterPro" id="IPR035906">
    <property type="entry name" value="MetI-like_sf"/>
</dbReference>
<evidence type="ECO:0000313" key="11">
    <source>
        <dbReference type="Proteomes" id="UP000584642"/>
    </source>
</evidence>
<dbReference type="RefSeq" id="WP_180284311.1">
    <property type="nucleotide sequence ID" value="NZ_JABFDB010000019.1"/>
</dbReference>
<keyword evidence="4" id="KW-1003">Cell membrane</keyword>
<evidence type="ECO:0000256" key="2">
    <source>
        <dbReference type="ARBA" id="ARBA00007069"/>
    </source>
</evidence>
<keyword evidence="5 8" id="KW-0812">Transmembrane</keyword>
<feature type="transmembrane region" description="Helical" evidence="8">
    <location>
        <begin position="192"/>
        <end position="213"/>
    </location>
</feature>
<feature type="transmembrane region" description="Helical" evidence="8">
    <location>
        <begin position="95"/>
        <end position="122"/>
    </location>
</feature>
<accession>A0ABX2TFL3</accession>
<protein>
    <submittedName>
        <fullName evidence="10">ABC transporter permease</fullName>
    </submittedName>
</protein>
<proteinExistence type="inferred from homology"/>
<dbReference type="PROSITE" id="PS50928">
    <property type="entry name" value="ABC_TM1"/>
    <property type="match status" value="1"/>
</dbReference>
<name>A0ABX2TFL3_9PROT</name>
<evidence type="ECO:0000256" key="6">
    <source>
        <dbReference type="ARBA" id="ARBA00022989"/>
    </source>
</evidence>
<evidence type="ECO:0000259" key="9">
    <source>
        <dbReference type="PROSITE" id="PS50928"/>
    </source>
</evidence>
<keyword evidence="11" id="KW-1185">Reference proteome</keyword>
<evidence type="ECO:0000256" key="7">
    <source>
        <dbReference type="ARBA" id="ARBA00023136"/>
    </source>
</evidence>
<dbReference type="Gene3D" id="1.10.3720.10">
    <property type="entry name" value="MetI-like"/>
    <property type="match status" value="1"/>
</dbReference>
<evidence type="ECO:0000256" key="8">
    <source>
        <dbReference type="RuleBase" id="RU363032"/>
    </source>
</evidence>
<dbReference type="CDD" id="cd06261">
    <property type="entry name" value="TM_PBP2"/>
    <property type="match status" value="1"/>
</dbReference>
<comment type="similarity">
    <text evidence="2">Belongs to the binding-protein-dependent transport system permease family. CysTW subfamily.</text>
</comment>
<keyword evidence="6 8" id="KW-1133">Transmembrane helix</keyword>
<sequence length="282" mass="29845">MKARWDIVLLPPLALSVLLLLASQIIFLKGSLHRDLGMGQFDPAVGLHNFIEIFTDSYFVQSLGLSIGVSAMATVLTLLIAFPVAYVIARTDGRLSIVLLSAVVVSSFITIVIKVLGLMMIFSSNGPVNGALMALGLIERPITIIGTLPGVVLGLMYYTLGFAILLFYSVIVTVPRSLEEAAQVHGASRWQVFRQVVLPLCLPGVAAGGLMIFNVSMGGFSSTALIGAGKVLTLPVVIQRTVLLETNYGLGAALAVLLLTVVIVINGCSVALLARARRGMLV</sequence>
<feature type="transmembrane region" description="Helical" evidence="8">
    <location>
        <begin position="63"/>
        <end position="88"/>
    </location>
</feature>
<dbReference type="Proteomes" id="UP000584642">
    <property type="component" value="Unassembled WGS sequence"/>
</dbReference>
<evidence type="ECO:0000256" key="4">
    <source>
        <dbReference type="ARBA" id="ARBA00022475"/>
    </source>
</evidence>
<evidence type="ECO:0000313" key="10">
    <source>
        <dbReference type="EMBL" id="NYZ22540.1"/>
    </source>
</evidence>
<keyword evidence="3 8" id="KW-0813">Transport</keyword>
<reference evidence="10 11" key="1">
    <citation type="submission" date="2020-05" db="EMBL/GenBank/DDBJ databases">
        <title>Azospirillum oleiclasticum sp. nov, a nitrogen-fixing and heavy crude oil-emulsifying bacterium isolated from the crude oil of Yumen Oilfield.</title>
        <authorList>
            <person name="Wu D."/>
            <person name="Cai M."/>
            <person name="Zhang X."/>
        </authorList>
    </citation>
    <scope>NUCLEOTIDE SEQUENCE [LARGE SCALE GENOMIC DNA]</scope>
    <source>
        <strain evidence="10 11">ROY-1-1-2</strain>
    </source>
</reference>
<dbReference type="InterPro" id="IPR000515">
    <property type="entry name" value="MetI-like"/>
</dbReference>
<evidence type="ECO:0000256" key="3">
    <source>
        <dbReference type="ARBA" id="ARBA00022448"/>
    </source>
</evidence>
<evidence type="ECO:0000256" key="5">
    <source>
        <dbReference type="ARBA" id="ARBA00022692"/>
    </source>
</evidence>
<feature type="transmembrane region" description="Helical" evidence="8">
    <location>
        <begin position="142"/>
        <end position="171"/>
    </location>
</feature>
<dbReference type="EMBL" id="JABFDB010000019">
    <property type="protein sequence ID" value="NYZ22540.1"/>
    <property type="molecule type" value="Genomic_DNA"/>
</dbReference>
<dbReference type="PANTHER" id="PTHR42929:SF1">
    <property type="entry name" value="INNER MEMBRANE ABC TRANSPORTER PERMEASE PROTEIN YDCU-RELATED"/>
    <property type="match status" value="1"/>
</dbReference>
<feature type="domain" description="ABC transmembrane type-1" evidence="9">
    <location>
        <begin position="63"/>
        <end position="269"/>
    </location>
</feature>
<keyword evidence="7 8" id="KW-0472">Membrane</keyword>